<gene>
    <name evidence="1" type="ORF">FAD_1194</name>
</gene>
<evidence type="ECO:0000313" key="2">
    <source>
        <dbReference type="Proteomes" id="UP000192050"/>
    </source>
</evidence>
<dbReference type="OrthoDB" id="42910at2157"/>
<dbReference type="RefSeq" id="WP_081142573.1">
    <property type="nucleotide sequence ID" value="NZ_CP015363.1"/>
</dbReference>
<organism evidence="1 2">
    <name type="scientific">Ferroplasma acidiphilum</name>
    <dbReference type="NCBI Taxonomy" id="74969"/>
    <lineage>
        <taxon>Archaea</taxon>
        <taxon>Methanobacteriati</taxon>
        <taxon>Thermoplasmatota</taxon>
        <taxon>Thermoplasmata</taxon>
        <taxon>Thermoplasmatales</taxon>
        <taxon>Ferroplasmaceae</taxon>
        <taxon>Ferroplasma</taxon>
    </lineage>
</organism>
<dbReference type="CDD" id="cd01305">
    <property type="entry name" value="archeal_chlorohydrolases"/>
    <property type="match status" value="1"/>
</dbReference>
<dbReference type="SUPFAM" id="SSF51556">
    <property type="entry name" value="Metallo-dependent hydrolases"/>
    <property type="match status" value="1"/>
</dbReference>
<dbReference type="EMBL" id="CP015363">
    <property type="protein sequence ID" value="ARD85068.1"/>
    <property type="molecule type" value="Genomic_DNA"/>
</dbReference>
<keyword evidence="2" id="KW-1185">Reference proteome</keyword>
<dbReference type="KEGG" id="fai:FAD_1194"/>
<evidence type="ECO:0000313" key="1">
    <source>
        <dbReference type="EMBL" id="ARD85068.1"/>
    </source>
</evidence>
<protein>
    <submittedName>
        <fullName evidence="1">N-ethylammeline chlorohydrolase</fullName>
    </submittedName>
</protein>
<dbReference type="InterPro" id="IPR050287">
    <property type="entry name" value="MTA/SAH_deaminase"/>
</dbReference>
<dbReference type="InterPro" id="IPR032466">
    <property type="entry name" value="Metal_Hydrolase"/>
</dbReference>
<accession>A0A1V0N4K2</accession>
<dbReference type="STRING" id="74969.FAD_1194"/>
<dbReference type="Proteomes" id="UP000192050">
    <property type="component" value="Chromosome"/>
</dbReference>
<dbReference type="AlphaFoldDB" id="A0A1V0N4K2"/>
<dbReference type="GeneID" id="84217789"/>
<keyword evidence="1" id="KW-0378">Hydrolase</keyword>
<proteinExistence type="predicted"/>
<name>A0A1V0N4K2_9ARCH</name>
<dbReference type="GO" id="GO:0016787">
    <property type="term" value="F:hydrolase activity"/>
    <property type="evidence" value="ECO:0007669"/>
    <property type="project" value="UniProtKB-KW"/>
</dbReference>
<dbReference type="PANTHER" id="PTHR43794:SF5">
    <property type="entry name" value="CHLOROHYDROLASE FAMILY PROTEIN"/>
    <property type="match status" value="1"/>
</dbReference>
<dbReference type="Gene3D" id="3.20.20.140">
    <property type="entry name" value="Metal-dependent hydrolases"/>
    <property type="match status" value="1"/>
</dbReference>
<sequence>MEFSGNIYYNGKLRRGTLKVDDTGESFSNKTGNTNHGTLIPMPVNAHTHVGDSFINEEPKGTLPEIVGPDGLKHRFLDNADDNEVINYISKTNNFMEKNGTISYFDFRENGLKGINMIKRGNKKFIKPVIFARPYNNDDINKIIDNSNGVGISSISDMDYDDIYDVSIKTHKKNKIFALHFSENINEDIDKVMNLKPDLLIHGIEANDTDLDIIGKNNVSIVITPRSNIFYGKRPDYNKFLKHNINLMLGTDNVFVTEPDIFSEMDFLYRYQRFLNYVSPENILKMVIDNPYTFLKKNNIKIKKRYLFFKNELLNEYQLVTKKHYFNPVKIL</sequence>
<dbReference type="PANTHER" id="PTHR43794">
    <property type="entry name" value="AMINOHYDROLASE SSNA-RELATED"/>
    <property type="match status" value="1"/>
</dbReference>
<reference evidence="1 2" key="1">
    <citation type="submission" date="2011-10" db="EMBL/GenBank/DDBJ databases">
        <title>Metabolic and evolutionary patterns in the extreme acidophile Ferroplasma acidiphilum.</title>
        <authorList>
            <person name="Golyshina O.V."/>
            <person name="Kozyavkin S.A."/>
            <person name="Tatusov R.L."/>
            <person name="Slesarev A.I."/>
            <person name="Golyshin P.N."/>
        </authorList>
    </citation>
    <scope>NUCLEOTIDE SEQUENCE [LARGE SCALE GENOMIC DNA]</scope>
    <source>
        <strain evidence="2">Y</strain>
    </source>
</reference>